<organism evidence="1 2">
    <name type="scientific">Oceanobacillus luteolus</name>
    <dbReference type="NCBI Taxonomy" id="1274358"/>
    <lineage>
        <taxon>Bacteria</taxon>
        <taxon>Bacillati</taxon>
        <taxon>Bacillota</taxon>
        <taxon>Bacilli</taxon>
        <taxon>Bacillales</taxon>
        <taxon>Bacillaceae</taxon>
        <taxon>Oceanobacillus</taxon>
    </lineage>
</organism>
<accession>A0ABW4HTR2</accession>
<protein>
    <submittedName>
        <fullName evidence="1">Uncharacterized protein</fullName>
    </submittedName>
</protein>
<evidence type="ECO:0000313" key="2">
    <source>
        <dbReference type="Proteomes" id="UP001597221"/>
    </source>
</evidence>
<sequence length="71" mass="8292">MTKQYYGLKDFADRANDKGLKTSTEILSVYRRRGLLPEPAVMIGKRAGWSMDQIDRWIEEEKSKKWDGGRN</sequence>
<comment type="caution">
    <text evidence="1">The sequence shown here is derived from an EMBL/GenBank/DDBJ whole genome shotgun (WGS) entry which is preliminary data.</text>
</comment>
<evidence type="ECO:0000313" key="1">
    <source>
        <dbReference type="EMBL" id="MFD1608527.1"/>
    </source>
</evidence>
<gene>
    <name evidence="1" type="ORF">ACFSBH_12905</name>
</gene>
<keyword evidence="2" id="KW-1185">Reference proteome</keyword>
<dbReference type="EMBL" id="JBHUDE010000109">
    <property type="protein sequence ID" value="MFD1608527.1"/>
    <property type="molecule type" value="Genomic_DNA"/>
</dbReference>
<name>A0ABW4HTR2_9BACI</name>
<proteinExistence type="predicted"/>
<dbReference type="Proteomes" id="UP001597221">
    <property type="component" value="Unassembled WGS sequence"/>
</dbReference>
<dbReference type="RefSeq" id="WP_379597889.1">
    <property type="nucleotide sequence ID" value="NZ_JBHUDE010000109.1"/>
</dbReference>
<reference evidence="2" key="1">
    <citation type="journal article" date="2019" name="Int. J. Syst. Evol. Microbiol.">
        <title>The Global Catalogue of Microorganisms (GCM) 10K type strain sequencing project: providing services to taxonomists for standard genome sequencing and annotation.</title>
        <authorList>
            <consortium name="The Broad Institute Genomics Platform"/>
            <consortium name="The Broad Institute Genome Sequencing Center for Infectious Disease"/>
            <person name="Wu L."/>
            <person name="Ma J."/>
        </authorList>
    </citation>
    <scope>NUCLEOTIDE SEQUENCE [LARGE SCALE GENOMIC DNA]</scope>
    <source>
        <strain evidence="2">CGMCC 1.12376</strain>
    </source>
</reference>